<dbReference type="InterPro" id="IPR036890">
    <property type="entry name" value="HATPase_C_sf"/>
</dbReference>
<evidence type="ECO:0000313" key="8">
    <source>
        <dbReference type="Proteomes" id="UP000277094"/>
    </source>
</evidence>
<dbReference type="GO" id="GO:0004673">
    <property type="term" value="F:protein histidine kinase activity"/>
    <property type="evidence" value="ECO:0007669"/>
    <property type="project" value="UniProtKB-EC"/>
</dbReference>
<dbReference type="Pfam" id="PF23539">
    <property type="entry name" value="DUF7134"/>
    <property type="match status" value="1"/>
</dbReference>
<name>A0A3N0DV11_9ACTN</name>
<dbReference type="Gene3D" id="1.20.5.1930">
    <property type="match status" value="1"/>
</dbReference>
<dbReference type="PANTHER" id="PTHR24421:SF10">
    <property type="entry name" value="NITRATE_NITRITE SENSOR PROTEIN NARQ"/>
    <property type="match status" value="1"/>
</dbReference>
<comment type="catalytic activity">
    <reaction evidence="1">
        <text>ATP + protein L-histidine = ADP + protein N-phospho-L-histidine.</text>
        <dbReference type="EC" id="2.7.13.3"/>
    </reaction>
</comment>
<dbReference type="OrthoDB" id="3284289at2"/>
<accession>A0A3N0DV11</accession>
<dbReference type="PANTHER" id="PTHR24421">
    <property type="entry name" value="NITRATE/NITRITE SENSOR PROTEIN NARX-RELATED"/>
    <property type="match status" value="1"/>
</dbReference>
<dbReference type="Gene3D" id="3.30.565.10">
    <property type="entry name" value="Histidine kinase-like ATPase, C-terminal domain"/>
    <property type="match status" value="1"/>
</dbReference>
<dbReference type="InterPro" id="IPR055558">
    <property type="entry name" value="DUF7134"/>
</dbReference>
<dbReference type="InterPro" id="IPR050482">
    <property type="entry name" value="Sensor_HK_TwoCompSys"/>
</dbReference>
<comment type="caution">
    <text evidence="7">The sequence shown here is derived from an EMBL/GenBank/DDBJ whole genome shotgun (WGS) entry which is preliminary data.</text>
</comment>
<dbReference type="EC" id="2.7.13.3" evidence="2"/>
<keyword evidence="3" id="KW-0808">Transferase</keyword>
<feature type="domain" description="DUF7134" evidence="6">
    <location>
        <begin position="15"/>
        <end position="162"/>
    </location>
</feature>
<evidence type="ECO:0000256" key="3">
    <source>
        <dbReference type="ARBA" id="ARBA00022679"/>
    </source>
</evidence>
<reference evidence="7 8" key="1">
    <citation type="submission" date="2018-11" db="EMBL/GenBank/DDBJ databases">
        <authorList>
            <person name="Li F."/>
        </authorList>
    </citation>
    <scope>NUCLEOTIDE SEQUENCE [LARGE SCALE GENOMIC DNA]</scope>
    <source>
        <strain evidence="7 8">KIS18-7</strain>
    </source>
</reference>
<organism evidence="7 8">
    <name type="scientific">Nocardioides marmorisolisilvae</name>
    <dbReference type="NCBI Taxonomy" id="1542737"/>
    <lineage>
        <taxon>Bacteria</taxon>
        <taxon>Bacillati</taxon>
        <taxon>Actinomycetota</taxon>
        <taxon>Actinomycetes</taxon>
        <taxon>Propionibacteriales</taxon>
        <taxon>Nocardioidaceae</taxon>
        <taxon>Nocardioides</taxon>
    </lineage>
</organism>
<dbReference type="GO" id="GO:0000160">
    <property type="term" value="P:phosphorelay signal transduction system"/>
    <property type="evidence" value="ECO:0007669"/>
    <property type="project" value="UniProtKB-KW"/>
</dbReference>
<evidence type="ECO:0000256" key="4">
    <source>
        <dbReference type="ARBA" id="ARBA00022777"/>
    </source>
</evidence>
<evidence type="ECO:0000313" key="7">
    <source>
        <dbReference type="EMBL" id="RNL79457.1"/>
    </source>
</evidence>
<keyword evidence="4" id="KW-0418">Kinase</keyword>
<gene>
    <name evidence="7" type="ORF">EFL95_10755</name>
</gene>
<proteinExistence type="predicted"/>
<dbReference type="RefSeq" id="WP_123233959.1">
    <property type="nucleotide sequence ID" value="NZ_RJSG01000002.1"/>
</dbReference>
<protein>
    <recommendedName>
        <fullName evidence="2">histidine kinase</fullName>
        <ecNumber evidence="2">2.7.13.3</ecNumber>
    </recommendedName>
</protein>
<dbReference type="Proteomes" id="UP000277094">
    <property type="component" value="Unassembled WGS sequence"/>
</dbReference>
<evidence type="ECO:0000256" key="5">
    <source>
        <dbReference type="ARBA" id="ARBA00023012"/>
    </source>
</evidence>
<dbReference type="AlphaFoldDB" id="A0A3N0DV11"/>
<evidence type="ECO:0000259" key="6">
    <source>
        <dbReference type="Pfam" id="PF23539"/>
    </source>
</evidence>
<dbReference type="EMBL" id="RJSG01000002">
    <property type="protein sequence ID" value="RNL79457.1"/>
    <property type="molecule type" value="Genomic_DNA"/>
</dbReference>
<keyword evidence="8" id="KW-1185">Reference proteome</keyword>
<keyword evidence="5" id="KW-0902">Two-component regulatory system</keyword>
<evidence type="ECO:0000256" key="1">
    <source>
        <dbReference type="ARBA" id="ARBA00000085"/>
    </source>
</evidence>
<sequence>MTSVSSPSSVGPAAPSKIDIVLAIALSVFVYALSTRIIDPGADVETGGVVAGSLAVLMTLPVAVRRQWAFQAAAFVAAADWVNGLAFPDFVRCGPGLPAVFLIAYSCGLRLDKRSGRIGLLLCAVGVVGQAQYDQALGLSALVLILPLTVGAWGTGRLVLRRQESSVALAASNAELRVQREANARLAVAADREAVAGDLDSFLHEQIGGIAARAAEGSDALAHDPEAARRALEDIEESGRSTLNQMRSVVGSLKESPDGPQPVLAQLSELVARAAVADARLDVEGDPRQLPAGIELSGYRIVEHLLTAMSEDRRSKVKVTVTFGDDALELAISGSARGEAARTALAAAKERVALHGGTLTSTTRLGRADVHARLPLPSGV</sequence>
<evidence type="ECO:0000256" key="2">
    <source>
        <dbReference type="ARBA" id="ARBA00012438"/>
    </source>
</evidence>